<evidence type="ECO:0000313" key="3">
    <source>
        <dbReference type="Proteomes" id="UP000002624"/>
    </source>
</evidence>
<dbReference type="EMBL" id="GG692423">
    <property type="protein sequence ID" value="EER41746.1"/>
    <property type="molecule type" value="Genomic_DNA"/>
</dbReference>
<feature type="compositionally biased region" description="Basic and acidic residues" evidence="1">
    <location>
        <begin position="36"/>
        <end position="51"/>
    </location>
</feature>
<dbReference type="OrthoDB" id="10396550at2759"/>
<feature type="compositionally biased region" description="Polar residues" evidence="1">
    <location>
        <begin position="25"/>
        <end position="35"/>
    </location>
</feature>
<proteinExistence type="predicted"/>
<accession>C6HDW2</accession>
<name>C6HDW2_AJECH</name>
<dbReference type="VEuPathDB" id="FungiDB:HCDG_04393"/>
<dbReference type="AlphaFoldDB" id="C6HDW2"/>
<protein>
    <submittedName>
        <fullName evidence="2">Uncharacterized protein</fullName>
    </submittedName>
</protein>
<sequence>MPLHEDGTDSSWACISHSRSQVIDASFPMPSTQPCRESRPSRRSFGEEKPRNRAMLADAVGLNFIRLDPYGPTRVRHKSKRDNMETSSILSHDNIVFITSITGFNEHLHLKSQNMEPLTLPEALITLSQALRRLSPSTVLDSEDLQRDFHQFFLRGAQNQCLKLVPPLFRPTSRQPQEEQSQEQSHKRRRCLNNSPIEAALLVKPFPQPPLPAAQLPKESLPSSLPRADTLKNGHRYTRRQISDANGDTDKQKKSPTSNIERLKAAFIDGPFPISSFQEIWSSTESLIDGDFPNPGRRLYSFMKVIEERITKDFIANRFSLIYATFEVDYRTSKVGSDYGKRKARAFKMVAKDWGCDVKEVKQVEKRGGNYIKLMRDNLTIILELQHEVSVVPTAASVHSLASTTVSQ</sequence>
<feature type="region of interest" description="Disordered" evidence="1">
    <location>
        <begin position="169"/>
        <end position="190"/>
    </location>
</feature>
<feature type="compositionally biased region" description="Low complexity" evidence="1">
    <location>
        <begin position="173"/>
        <end position="183"/>
    </location>
</feature>
<evidence type="ECO:0000313" key="2">
    <source>
        <dbReference type="EMBL" id="EER41746.1"/>
    </source>
</evidence>
<dbReference type="HOGENOM" id="CLU_674345_0_0_1"/>
<gene>
    <name evidence="2" type="ORF">HCDG_04393</name>
</gene>
<feature type="region of interest" description="Disordered" evidence="1">
    <location>
        <begin position="25"/>
        <end position="52"/>
    </location>
</feature>
<reference evidence="3" key="1">
    <citation type="submission" date="2009-05" db="EMBL/GenBank/DDBJ databases">
        <title>The genome sequence of Ajellomyces capsulatus strain H143.</title>
        <authorList>
            <person name="Champion M."/>
            <person name="Cuomo C.A."/>
            <person name="Ma L.-J."/>
            <person name="Henn M.R."/>
            <person name="Sil A."/>
            <person name="Goldman B."/>
            <person name="Young S.K."/>
            <person name="Kodira C.D."/>
            <person name="Zeng Q."/>
            <person name="Koehrsen M."/>
            <person name="Alvarado L."/>
            <person name="Berlin A.M."/>
            <person name="Borenstein D."/>
            <person name="Chen Z."/>
            <person name="Engels R."/>
            <person name="Freedman E."/>
            <person name="Gellesch M."/>
            <person name="Goldberg J."/>
            <person name="Griggs A."/>
            <person name="Gujja S."/>
            <person name="Heiman D.I."/>
            <person name="Hepburn T.A."/>
            <person name="Howarth C."/>
            <person name="Jen D."/>
            <person name="Larson L."/>
            <person name="Lewis B."/>
            <person name="Mehta T."/>
            <person name="Park D."/>
            <person name="Pearson M."/>
            <person name="Roberts A."/>
            <person name="Saif S."/>
            <person name="Shea T.D."/>
            <person name="Shenoy N."/>
            <person name="Sisk P."/>
            <person name="Stolte C."/>
            <person name="Sykes S."/>
            <person name="Walk T."/>
            <person name="White J."/>
            <person name="Yandava C."/>
            <person name="Klein B."/>
            <person name="McEwen J.G."/>
            <person name="Puccia R."/>
            <person name="Goldman G.H."/>
            <person name="Felipe M.S."/>
            <person name="Nino-Vega G."/>
            <person name="San-Blas G."/>
            <person name="Taylor J.W."/>
            <person name="Mendoza L."/>
            <person name="Galagan J.E."/>
            <person name="Nusbaum C."/>
            <person name="Birren B.W."/>
        </authorList>
    </citation>
    <scope>NUCLEOTIDE SEQUENCE [LARGE SCALE GENOMIC DNA]</scope>
    <source>
        <strain evidence="3">H143</strain>
    </source>
</reference>
<dbReference type="Proteomes" id="UP000002624">
    <property type="component" value="Unassembled WGS sequence"/>
</dbReference>
<evidence type="ECO:0000256" key="1">
    <source>
        <dbReference type="SAM" id="MobiDB-lite"/>
    </source>
</evidence>
<feature type="region of interest" description="Disordered" evidence="1">
    <location>
        <begin position="206"/>
        <end position="257"/>
    </location>
</feature>
<organism evidence="2 3">
    <name type="scientific">Ajellomyces capsulatus (strain H143)</name>
    <name type="common">Darling's disease fungus</name>
    <name type="synonym">Histoplasma capsulatum</name>
    <dbReference type="NCBI Taxonomy" id="544712"/>
    <lineage>
        <taxon>Eukaryota</taxon>
        <taxon>Fungi</taxon>
        <taxon>Dikarya</taxon>
        <taxon>Ascomycota</taxon>
        <taxon>Pezizomycotina</taxon>
        <taxon>Eurotiomycetes</taxon>
        <taxon>Eurotiomycetidae</taxon>
        <taxon>Onygenales</taxon>
        <taxon>Ajellomycetaceae</taxon>
        <taxon>Histoplasma</taxon>
    </lineage>
</organism>